<dbReference type="PANTHER" id="PTHR45892:SF1">
    <property type="entry name" value="AMINOACYLASE-1"/>
    <property type="match status" value="1"/>
</dbReference>
<dbReference type="GO" id="GO:0004046">
    <property type="term" value="F:aminoacylase activity"/>
    <property type="evidence" value="ECO:0007669"/>
    <property type="project" value="TreeGrafter"/>
</dbReference>
<name>A0AAN8GD81_TRICO</name>
<dbReference type="PANTHER" id="PTHR45892">
    <property type="entry name" value="AMINOACYLASE-1"/>
    <property type="match status" value="1"/>
</dbReference>
<dbReference type="SUPFAM" id="SSF53187">
    <property type="entry name" value="Zn-dependent exopeptidases"/>
    <property type="match status" value="1"/>
</dbReference>
<dbReference type="Pfam" id="PF01546">
    <property type="entry name" value="Peptidase_M20"/>
    <property type="match status" value="1"/>
</dbReference>
<dbReference type="AlphaFoldDB" id="A0AAN8GD81"/>
<protein>
    <submittedName>
        <fullName evidence="1">Uncharacterized protein</fullName>
    </submittedName>
</protein>
<gene>
    <name evidence="1" type="ORF">GCK32_020316</name>
</gene>
<evidence type="ECO:0000313" key="2">
    <source>
        <dbReference type="Proteomes" id="UP001331761"/>
    </source>
</evidence>
<evidence type="ECO:0000313" key="1">
    <source>
        <dbReference type="EMBL" id="KAK5983123.1"/>
    </source>
</evidence>
<dbReference type="EMBL" id="WIXE01004334">
    <property type="protein sequence ID" value="KAK5983123.1"/>
    <property type="molecule type" value="Genomic_DNA"/>
</dbReference>
<feature type="non-terminal residue" evidence="1">
    <location>
        <position position="1"/>
    </location>
</feature>
<organism evidence="1 2">
    <name type="scientific">Trichostrongylus colubriformis</name>
    <name type="common">Black scour worm</name>
    <dbReference type="NCBI Taxonomy" id="6319"/>
    <lineage>
        <taxon>Eukaryota</taxon>
        <taxon>Metazoa</taxon>
        <taxon>Ecdysozoa</taxon>
        <taxon>Nematoda</taxon>
        <taxon>Chromadorea</taxon>
        <taxon>Rhabditida</taxon>
        <taxon>Rhabditina</taxon>
        <taxon>Rhabditomorpha</taxon>
        <taxon>Strongyloidea</taxon>
        <taxon>Trichostrongylidae</taxon>
        <taxon>Trichostrongylus</taxon>
    </lineage>
</organism>
<proteinExistence type="predicted"/>
<dbReference type="Gene3D" id="3.40.630.10">
    <property type="entry name" value="Zn peptidases"/>
    <property type="match status" value="1"/>
</dbReference>
<dbReference type="InterPro" id="IPR052083">
    <property type="entry name" value="Aminoacylase-1_M20A"/>
</dbReference>
<accession>A0AAN8GD81</accession>
<keyword evidence="2" id="KW-1185">Reference proteome</keyword>
<reference evidence="1 2" key="1">
    <citation type="submission" date="2019-10" db="EMBL/GenBank/DDBJ databases">
        <title>Assembly and Annotation for the nematode Trichostrongylus colubriformis.</title>
        <authorList>
            <person name="Martin J."/>
        </authorList>
    </citation>
    <scope>NUCLEOTIDE SEQUENCE [LARGE SCALE GENOMIC DNA]</scope>
    <source>
        <strain evidence="1">G859</strain>
        <tissue evidence="1">Whole worm</tissue>
    </source>
</reference>
<dbReference type="InterPro" id="IPR002933">
    <property type="entry name" value="Peptidase_M20"/>
</dbReference>
<comment type="caution">
    <text evidence="1">The sequence shown here is derived from an EMBL/GenBank/DDBJ whole genome shotgun (WGS) entry which is preliminary data.</text>
</comment>
<dbReference type="Proteomes" id="UP001331761">
    <property type="component" value="Unassembled WGS sequence"/>
</dbReference>
<sequence>WTYPPYSGHKDKNGVIYGRGAQDMKCVGSQYIEAVRKLFTAGKRQWIRTIYLIYGADEEVGSADGMEAFVKTQEFKDLNKRINGVSQINQLP</sequence>